<evidence type="ECO:0000256" key="2">
    <source>
        <dbReference type="PIRSR" id="PIRSR015753-2"/>
    </source>
</evidence>
<feature type="binding site" evidence="2">
    <location>
        <begin position="130"/>
        <end position="133"/>
    </location>
    <ligand>
        <name>glutathione</name>
        <dbReference type="ChEBI" id="CHEBI:57925"/>
    </ligand>
</feature>
<dbReference type="SFLD" id="SFLDS00019">
    <property type="entry name" value="Glutathione_Transferase_(cytos"/>
    <property type="match status" value="1"/>
</dbReference>
<dbReference type="Gene3D" id="3.40.30.10">
    <property type="entry name" value="Glutaredoxin"/>
    <property type="match status" value="1"/>
</dbReference>
<proteinExistence type="predicted"/>
<dbReference type="AlphaFoldDB" id="A0A7S9LPD1"/>
<dbReference type="InterPro" id="IPR036249">
    <property type="entry name" value="Thioredoxin-like_sf"/>
</dbReference>
<feature type="binding site" evidence="2">
    <location>
        <begin position="148"/>
        <end position="149"/>
    </location>
    <ligand>
        <name>glutathione</name>
        <dbReference type="ChEBI" id="CHEBI:57925"/>
    </ligand>
</feature>
<name>A0A7S9LPD1_9RHOB</name>
<dbReference type="InterPro" id="IPR040079">
    <property type="entry name" value="Glutathione_S-Trfase"/>
</dbReference>
<dbReference type="InterPro" id="IPR036282">
    <property type="entry name" value="Glutathione-S-Trfase_C_sf"/>
</dbReference>
<dbReference type="FunFam" id="3.40.30.10:FF:000058">
    <property type="entry name" value="Glutathione S-transferase, omega"/>
    <property type="match status" value="1"/>
</dbReference>
<feature type="site" description="Lowers pKa of active site Cys" evidence="3">
    <location>
        <position position="253"/>
    </location>
</feature>
<reference evidence="5 6" key="1">
    <citation type="submission" date="2020-11" db="EMBL/GenBank/DDBJ databases">
        <title>Description of Pontivivens ytuae sp. nov. isolated from deep sea sediment of Mariana Trench.</title>
        <authorList>
            <person name="Wang Z."/>
            <person name="Sun Q.-L."/>
            <person name="Xu X.-D."/>
            <person name="Tang Y.-Z."/>
            <person name="Zhang J."/>
        </authorList>
    </citation>
    <scope>NUCLEOTIDE SEQUENCE [LARGE SCALE GENOMIC DNA]</scope>
    <source>
        <strain evidence="5 6">MT2928</strain>
    </source>
</reference>
<dbReference type="KEGG" id="poz:I0K15_13215"/>
<evidence type="ECO:0000313" key="5">
    <source>
        <dbReference type="EMBL" id="QPH52768.1"/>
    </source>
</evidence>
<dbReference type="InterPro" id="IPR010987">
    <property type="entry name" value="Glutathione-S-Trfase_C-like"/>
</dbReference>
<feature type="site" description="Lowers pKa of active site Cys" evidence="3">
    <location>
        <position position="296"/>
    </location>
</feature>
<dbReference type="EMBL" id="CP064942">
    <property type="protein sequence ID" value="QPH52768.1"/>
    <property type="molecule type" value="Genomic_DNA"/>
</dbReference>
<dbReference type="Gene3D" id="1.20.1050.10">
    <property type="match status" value="1"/>
</dbReference>
<keyword evidence="5" id="KW-0808">Transferase</keyword>
<dbReference type="PROSITE" id="PS50405">
    <property type="entry name" value="GST_CTER"/>
    <property type="match status" value="1"/>
</dbReference>
<evidence type="ECO:0000313" key="6">
    <source>
        <dbReference type="Proteomes" id="UP000594800"/>
    </source>
</evidence>
<protein>
    <submittedName>
        <fullName evidence="5">Glutathione S-transferase family protein</fullName>
    </submittedName>
</protein>
<dbReference type="GO" id="GO:0004364">
    <property type="term" value="F:glutathione transferase activity"/>
    <property type="evidence" value="ECO:0007669"/>
    <property type="project" value="InterPro"/>
</dbReference>
<organism evidence="5 6">
    <name type="scientific">Pontivivens ytuae</name>
    <dbReference type="NCBI Taxonomy" id="2789856"/>
    <lineage>
        <taxon>Bacteria</taxon>
        <taxon>Pseudomonadati</taxon>
        <taxon>Pseudomonadota</taxon>
        <taxon>Alphaproteobacteria</taxon>
        <taxon>Rhodobacterales</taxon>
        <taxon>Paracoccaceae</taxon>
        <taxon>Pontivivens</taxon>
    </lineage>
</organism>
<dbReference type="InterPro" id="IPR016639">
    <property type="entry name" value="GST_Omega/GSH"/>
</dbReference>
<dbReference type="CDD" id="cd03190">
    <property type="entry name" value="GST_C_Omega_like"/>
    <property type="match status" value="1"/>
</dbReference>
<feature type="binding site" evidence="2">
    <location>
        <position position="96"/>
    </location>
    <ligand>
        <name>glutathione</name>
        <dbReference type="ChEBI" id="CHEBI:57925"/>
    </ligand>
</feature>
<evidence type="ECO:0000259" key="4">
    <source>
        <dbReference type="PROSITE" id="PS50405"/>
    </source>
</evidence>
<keyword evidence="6" id="KW-1185">Reference proteome</keyword>
<dbReference type="SUPFAM" id="SSF47616">
    <property type="entry name" value="GST C-terminal domain-like"/>
    <property type="match status" value="1"/>
</dbReference>
<evidence type="ECO:0000256" key="3">
    <source>
        <dbReference type="PIRSR" id="PIRSR015753-3"/>
    </source>
</evidence>
<sequence>MGRLVDGEWVTDDFVNKKGDGAFKRSVTAYHNWITPDGSAGPTGEGGFKAESGRYHLYVSYACPWAHRSLIFRALKGLTEHITVSVVHPDMYNDGWSFDASFPGATGDTLMGKEFLREVYLKADPKASGRVTVPILWDKQRGTIVNNESSEIIRILNSAFDGLTGNRDDYWPEPLREAIEPVNARIYDTLNNGVYKSGFAASQEAYDAAVHPLFDTLDWLEERLSARRYLMGDRVTEADWRLVVTLFRFDDVYHGHFKCNRAKLIEYPNLWAYTRELYQWPGVAETVHHDHIIRHYHASHESINPHRIVPIGPVIDWMAPHGRDRLAA</sequence>
<dbReference type="SFLD" id="SFLDG01148">
    <property type="entry name" value="Xi_(cytGST)"/>
    <property type="match status" value="1"/>
</dbReference>
<feature type="active site" description="Nucleophile" evidence="1">
    <location>
        <position position="63"/>
    </location>
</feature>
<dbReference type="SFLD" id="SFLDG01206">
    <property type="entry name" value="Xi.1"/>
    <property type="match status" value="1"/>
</dbReference>
<dbReference type="InterPro" id="IPR047047">
    <property type="entry name" value="GST_Omega-like_C"/>
</dbReference>
<dbReference type="Pfam" id="PF13410">
    <property type="entry name" value="GST_C_2"/>
    <property type="match status" value="1"/>
</dbReference>
<dbReference type="Pfam" id="PF13409">
    <property type="entry name" value="GST_N_2"/>
    <property type="match status" value="1"/>
</dbReference>
<dbReference type="PANTHER" id="PTHR32419">
    <property type="entry name" value="GLUTATHIONYL-HYDROQUINONE REDUCTASE"/>
    <property type="match status" value="1"/>
</dbReference>
<accession>A0A7S9LPD1</accession>
<gene>
    <name evidence="5" type="ORF">I0K15_13215</name>
</gene>
<feature type="active site" description="Proton donor/acceptor" evidence="1">
    <location>
        <position position="195"/>
    </location>
</feature>
<dbReference type="PIRSF" id="PIRSF015753">
    <property type="entry name" value="GST"/>
    <property type="match status" value="1"/>
</dbReference>
<dbReference type="PANTHER" id="PTHR32419:SF6">
    <property type="entry name" value="GLUTATHIONE S-TRANSFERASE OMEGA-LIKE 1-RELATED"/>
    <property type="match status" value="1"/>
</dbReference>
<dbReference type="GO" id="GO:0005737">
    <property type="term" value="C:cytoplasm"/>
    <property type="evidence" value="ECO:0007669"/>
    <property type="project" value="TreeGrafter"/>
</dbReference>
<dbReference type="InterPro" id="IPR004045">
    <property type="entry name" value="Glutathione_S-Trfase_N"/>
</dbReference>
<dbReference type="Proteomes" id="UP000594800">
    <property type="component" value="Chromosome"/>
</dbReference>
<evidence type="ECO:0000256" key="1">
    <source>
        <dbReference type="PIRSR" id="PIRSR015753-1"/>
    </source>
</evidence>
<dbReference type="RefSeq" id="WP_196101979.1">
    <property type="nucleotide sequence ID" value="NZ_CP064942.1"/>
</dbReference>
<feature type="domain" description="GST C-terminal" evidence="4">
    <location>
        <begin position="172"/>
        <end position="296"/>
    </location>
</feature>
<dbReference type="SUPFAM" id="SSF52833">
    <property type="entry name" value="Thioredoxin-like"/>
    <property type="match status" value="1"/>
</dbReference>